<dbReference type="Proteomes" id="UP000741360">
    <property type="component" value="Unassembled WGS sequence"/>
</dbReference>
<evidence type="ECO:0000313" key="2">
    <source>
        <dbReference type="Proteomes" id="UP000741360"/>
    </source>
</evidence>
<reference evidence="1" key="1">
    <citation type="submission" date="2020-07" db="EMBL/GenBank/DDBJ databases">
        <title>Huge and variable diversity of episymbiotic CPR bacteria and DPANN archaea in groundwater ecosystems.</title>
        <authorList>
            <person name="He C.Y."/>
            <person name="Keren R."/>
            <person name="Whittaker M."/>
            <person name="Farag I.F."/>
            <person name="Doudna J."/>
            <person name="Cate J.H.D."/>
            <person name="Banfield J.F."/>
        </authorList>
    </citation>
    <scope>NUCLEOTIDE SEQUENCE</scope>
    <source>
        <strain evidence="1">NC_groundwater_717_Ag_S-0.2um_59_8</strain>
    </source>
</reference>
<protein>
    <submittedName>
        <fullName evidence="1">Nucleotidyl transferase AbiEii/AbiGii toxin family protein</fullName>
    </submittedName>
</protein>
<dbReference type="GO" id="GO:0016740">
    <property type="term" value="F:transferase activity"/>
    <property type="evidence" value="ECO:0007669"/>
    <property type="project" value="UniProtKB-KW"/>
</dbReference>
<organism evidence="1 2">
    <name type="scientific">Tectimicrobiota bacterium</name>
    <dbReference type="NCBI Taxonomy" id="2528274"/>
    <lineage>
        <taxon>Bacteria</taxon>
        <taxon>Pseudomonadati</taxon>
        <taxon>Nitrospinota/Tectimicrobiota group</taxon>
        <taxon>Candidatus Tectimicrobiota</taxon>
    </lineage>
</organism>
<name>A0A932GNN2_UNCTE</name>
<feature type="non-terminal residue" evidence="1">
    <location>
        <position position="166"/>
    </location>
</feature>
<sequence>MEAEGYKALGNRVRWHWEAVTPETQKVLKVLSSHKTITSQFYLAGGTALGLRHGHRISRDLDLFSQSNTLDVGERGRVLSELSRLSQVSIQEEKEGTLHVILFKIHLSFFHYPYPLVRPGNRWKGVLVAANEDIGLMKIAAIIGRGLARDFVDLYFICQEIPLDTL</sequence>
<dbReference type="AlphaFoldDB" id="A0A932GNN2"/>
<gene>
    <name evidence="1" type="ORF">HYY65_04400</name>
</gene>
<evidence type="ECO:0000313" key="1">
    <source>
        <dbReference type="EMBL" id="MBI3014309.1"/>
    </source>
</evidence>
<proteinExistence type="predicted"/>
<comment type="caution">
    <text evidence="1">The sequence shown here is derived from an EMBL/GenBank/DDBJ whole genome shotgun (WGS) entry which is preliminary data.</text>
</comment>
<dbReference type="Pfam" id="PF08843">
    <property type="entry name" value="AbiEii"/>
    <property type="match status" value="1"/>
</dbReference>
<dbReference type="EMBL" id="JACPSX010000082">
    <property type="protein sequence ID" value="MBI3014309.1"/>
    <property type="molecule type" value="Genomic_DNA"/>
</dbReference>
<keyword evidence="1" id="KW-0808">Transferase</keyword>
<accession>A0A932GNN2</accession>
<dbReference type="InterPro" id="IPR014942">
    <property type="entry name" value="AbiEii"/>
</dbReference>